<comment type="caution">
    <text evidence="1">The sequence shown here is derived from an EMBL/GenBank/DDBJ whole genome shotgun (WGS) entry which is preliminary data.</text>
</comment>
<sequence length="86" mass="9178">MYAVRILVSLPQKSSNFASLANPSANQFANLLCKLAPDAVTLRVMHSGQTLRLRPSTIARLAFASVVVARAGFPSVSAKAKKQPLI</sequence>
<evidence type="ECO:0000313" key="1">
    <source>
        <dbReference type="EMBL" id="CAE6812465.1"/>
    </source>
</evidence>
<organism evidence="1 2">
    <name type="scientific">Paraburkholderia aspalathi</name>
    <dbReference type="NCBI Taxonomy" id="1324617"/>
    <lineage>
        <taxon>Bacteria</taxon>
        <taxon>Pseudomonadati</taxon>
        <taxon>Pseudomonadota</taxon>
        <taxon>Betaproteobacteria</taxon>
        <taxon>Burkholderiales</taxon>
        <taxon>Burkholderiaceae</taxon>
        <taxon>Paraburkholderia</taxon>
    </lineage>
</organism>
<keyword evidence="2" id="KW-1185">Reference proteome</keyword>
<gene>
    <name evidence="1" type="ORF">R69658_05468</name>
</gene>
<dbReference type="EMBL" id="CAJNAU010000064">
    <property type="protein sequence ID" value="CAE6812465.1"/>
    <property type="molecule type" value="Genomic_DNA"/>
</dbReference>
<reference evidence="1 2" key="1">
    <citation type="submission" date="2021-02" db="EMBL/GenBank/DDBJ databases">
        <authorList>
            <person name="Vanwijnsberghe S."/>
        </authorList>
    </citation>
    <scope>NUCLEOTIDE SEQUENCE [LARGE SCALE GENOMIC DNA]</scope>
    <source>
        <strain evidence="1 2">R-69658</strain>
    </source>
</reference>
<dbReference type="Proteomes" id="UP000674425">
    <property type="component" value="Unassembled WGS sequence"/>
</dbReference>
<protein>
    <submittedName>
        <fullName evidence="1">Uncharacterized protein</fullName>
    </submittedName>
</protein>
<proteinExistence type="predicted"/>
<name>A0ABM8SIU4_9BURK</name>
<evidence type="ECO:0000313" key="2">
    <source>
        <dbReference type="Proteomes" id="UP000674425"/>
    </source>
</evidence>
<accession>A0ABM8SIU4</accession>